<gene>
    <name evidence="1" type="ORF">VLY81_03450</name>
</gene>
<name>A0ABZ1BQY1_9FIRM</name>
<protein>
    <recommendedName>
        <fullName evidence="3">Transposase</fullName>
    </recommendedName>
</protein>
<dbReference type="RefSeq" id="WP_324669632.1">
    <property type="nucleotide sequence ID" value="NZ_CP141614.1"/>
</dbReference>
<evidence type="ECO:0000313" key="2">
    <source>
        <dbReference type="Proteomes" id="UP001333102"/>
    </source>
</evidence>
<reference evidence="2" key="1">
    <citation type="submission" date="2023-12" db="EMBL/GenBank/DDBJ databases">
        <title>Novel isolates from deep terrestrial aquifers shed light on the physiology and ecology of the class Limnochordia.</title>
        <authorList>
            <person name="Karnachuk O.V."/>
            <person name="Lukina A.P."/>
            <person name="Avakyan M.R."/>
            <person name="Kadnikov V."/>
            <person name="Begmatov S."/>
            <person name="Beletsky A.V."/>
            <person name="Mardanov A.V."/>
            <person name="Ravin N.V."/>
        </authorList>
    </citation>
    <scope>NUCLEOTIDE SEQUENCE [LARGE SCALE GENOMIC DNA]</scope>
    <source>
        <strain evidence="2">LN</strain>
    </source>
</reference>
<dbReference type="Proteomes" id="UP001333102">
    <property type="component" value="Chromosome"/>
</dbReference>
<evidence type="ECO:0000313" key="1">
    <source>
        <dbReference type="EMBL" id="WRP15237.1"/>
    </source>
</evidence>
<organism evidence="1 2">
    <name type="scientific">Geochorda subterranea</name>
    <dbReference type="NCBI Taxonomy" id="3109564"/>
    <lineage>
        <taxon>Bacteria</taxon>
        <taxon>Bacillati</taxon>
        <taxon>Bacillota</taxon>
        <taxon>Limnochordia</taxon>
        <taxon>Limnochordales</taxon>
        <taxon>Geochordaceae</taxon>
        <taxon>Geochorda</taxon>
    </lineage>
</organism>
<dbReference type="EMBL" id="CP141614">
    <property type="protein sequence ID" value="WRP15237.1"/>
    <property type="molecule type" value="Genomic_DNA"/>
</dbReference>
<accession>A0ABZ1BQY1</accession>
<keyword evidence="2" id="KW-1185">Reference proteome</keyword>
<sequence length="105" mass="12308">MRALEQNFRTMKSALDLRPVYHRLEDRVRAHAFLCMLALYVRWHMERALEPLLAEDPRQSFEGLMTHLETLQRHTVEVAGQEIQMLGEPEPLHQRLLQLLGVPLA</sequence>
<proteinExistence type="predicted"/>
<evidence type="ECO:0008006" key="3">
    <source>
        <dbReference type="Google" id="ProtNLM"/>
    </source>
</evidence>